<sequence>MTFSEREMSLAGVYSMSLDITLNFHFLVKATDVEFVKNLLVIKSGTIPSWSGFVVCMGLLKIYSELDADDHR</sequence>
<protein>
    <submittedName>
        <fullName evidence="1">Uncharacterized protein</fullName>
    </submittedName>
</protein>
<organism evidence="1 2">
    <name type="scientific">Bombella mellum</name>
    <dbReference type="NCBI Taxonomy" id="2039288"/>
    <lineage>
        <taxon>Bacteria</taxon>
        <taxon>Pseudomonadati</taxon>
        <taxon>Pseudomonadota</taxon>
        <taxon>Alphaproteobacteria</taxon>
        <taxon>Acetobacterales</taxon>
        <taxon>Acetobacteraceae</taxon>
        <taxon>Bombella</taxon>
    </lineage>
</organism>
<proteinExistence type="predicted"/>
<name>A0ABR5ZUA3_9PROT</name>
<reference evidence="1 2" key="1">
    <citation type="submission" date="2017-10" db="EMBL/GenBank/DDBJ databases">
        <authorList>
            <person name="Jakob F."/>
        </authorList>
    </citation>
    <scope>NUCLEOTIDE SEQUENCE [LARGE SCALE GENOMIC DNA]</scope>
    <source>
        <strain evidence="1 2">TMW 2.1889</strain>
    </source>
</reference>
<dbReference type="EMBL" id="PDLY01000005">
    <property type="protein sequence ID" value="MBA5727903.1"/>
    <property type="molecule type" value="Genomic_DNA"/>
</dbReference>
<accession>A0ABR5ZUA3</accession>
<evidence type="ECO:0000313" key="1">
    <source>
        <dbReference type="EMBL" id="MBA5727903.1"/>
    </source>
</evidence>
<comment type="caution">
    <text evidence="1">The sequence shown here is derived from an EMBL/GenBank/DDBJ whole genome shotgun (WGS) entry which is preliminary data.</text>
</comment>
<evidence type="ECO:0000313" key="2">
    <source>
        <dbReference type="Proteomes" id="UP000765338"/>
    </source>
</evidence>
<dbReference type="Proteomes" id="UP000765338">
    <property type="component" value="Unassembled WGS sequence"/>
</dbReference>
<keyword evidence="2" id="KW-1185">Reference proteome</keyword>
<gene>
    <name evidence="1" type="ORF">CPA56_07930</name>
</gene>